<dbReference type="STRING" id="43335.A0A4U5QDZ7"/>
<gene>
    <name evidence="2" type="ORF">D5086_0000105060</name>
</gene>
<feature type="region of interest" description="Disordered" evidence="1">
    <location>
        <begin position="143"/>
        <end position="196"/>
    </location>
</feature>
<evidence type="ECO:0000313" key="2">
    <source>
        <dbReference type="EMBL" id="TKS08261.1"/>
    </source>
</evidence>
<evidence type="ECO:0000256" key="1">
    <source>
        <dbReference type="SAM" id="MobiDB-lite"/>
    </source>
</evidence>
<dbReference type="EMBL" id="RCHU01000305">
    <property type="protein sequence ID" value="TKS08261.1"/>
    <property type="molecule type" value="Genomic_DNA"/>
</dbReference>
<accession>A0A4U5QDZ7</accession>
<organism evidence="2">
    <name type="scientific">Populus alba</name>
    <name type="common">White poplar</name>
    <dbReference type="NCBI Taxonomy" id="43335"/>
    <lineage>
        <taxon>Eukaryota</taxon>
        <taxon>Viridiplantae</taxon>
        <taxon>Streptophyta</taxon>
        <taxon>Embryophyta</taxon>
        <taxon>Tracheophyta</taxon>
        <taxon>Spermatophyta</taxon>
        <taxon>Magnoliopsida</taxon>
        <taxon>eudicotyledons</taxon>
        <taxon>Gunneridae</taxon>
        <taxon>Pentapetalae</taxon>
        <taxon>rosids</taxon>
        <taxon>fabids</taxon>
        <taxon>Malpighiales</taxon>
        <taxon>Salicaceae</taxon>
        <taxon>Saliceae</taxon>
        <taxon>Populus</taxon>
    </lineage>
</organism>
<sequence length="196" mass="21855">MDLNGTIQPKAGPDYSHLRSFHLNGTVQEQPADHPVLNFSASRYPKMEYMSSGESLGISKDDVEKIQVDCLAAAFEAQEAPENCAFSPTEPPKPGEPLSRQKIPFDIINQACTGVPSTIGSEISGIQRCLKENTVDHYSAYTANIKRKRPTPRKLKSERMMEDDEDDYDDEDWAVGGRRQGSGRKDNSSRGGRHRR</sequence>
<dbReference type="AlphaFoldDB" id="A0A4U5QDZ7"/>
<proteinExistence type="predicted"/>
<name>A0A4U5QDZ7_POPAL</name>
<reference evidence="2" key="1">
    <citation type="submission" date="2018-10" db="EMBL/GenBank/DDBJ databases">
        <title>Population genomic analysis revealed the cold adaptation of white poplar.</title>
        <authorList>
            <person name="Liu Y.-J."/>
        </authorList>
    </citation>
    <scope>NUCLEOTIDE SEQUENCE [LARGE SCALE GENOMIC DNA]</scope>
    <source>
        <strain evidence="2">PAL-ZL1</strain>
    </source>
</reference>
<comment type="caution">
    <text evidence="2">The sequence shown here is derived from an EMBL/GenBank/DDBJ whole genome shotgun (WGS) entry which is preliminary data.</text>
</comment>
<feature type="compositionally biased region" description="Acidic residues" evidence="1">
    <location>
        <begin position="161"/>
        <end position="173"/>
    </location>
</feature>
<protein>
    <submittedName>
        <fullName evidence="2">Uncharacterized protein</fullName>
    </submittedName>
</protein>
<feature type="compositionally biased region" description="Basic residues" evidence="1">
    <location>
        <begin position="145"/>
        <end position="154"/>
    </location>
</feature>